<evidence type="ECO:0000313" key="2">
    <source>
        <dbReference type="Proteomes" id="UP000712600"/>
    </source>
</evidence>
<sequence>MRVEVIQSLENLPGPLLQSSHGHVPMLLPVLSEVPGGTNLGDEVQGVAPLVSPDLVQGDDAAVLEALKQPDLRVKPLEHGSVVGETSELDLVPRDFNAFFLVKGSVDFFDGA</sequence>
<dbReference type="AlphaFoldDB" id="A0A8S9NMQ7"/>
<evidence type="ECO:0000313" key="1">
    <source>
        <dbReference type="EMBL" id="KAF3502908.1"/>
    </source>
</evidence>
<name>A0A8S9NMQ7_BRACR</name>
<reference evidence="1" key="1">
    <citation type="submission" date="2019-12" db="EMBL/GenBank/DDBJ databases">
        <title>Genome sequencing and annotation of Brassica cretica.</title>
        <authorList>
            <person name="Studholme D.J."/>
            <person name="Sarris P."/>
        </authorList>
    </citation>
    <scope>NUCLEOTIDE SEQUENCE</scope>
    <source>
        <strain evidence="1">PFS-109/04</strain>
        <tissue evidence="1">Leaf</tissue>
    </source>
</reference>
<dbReference type="EMBL" id="QGKX02001621">
    <property type="protein sequence ID" value="KAF3502908.1"/>
    <property type="molecule type" value="Genomic_DNA"/>
</dbReference>
<organism evidence="1 2">
    <name type="scientific">Brassica cretica</name>
    <name type="common">Mustard</name>
    <dbReference type="NCBI Taxonomy" id="69181"/>
    <lineage>
        <taxon>Eukaryota</taxon>
        <taxon>Viridiplantae</taxon>
        <taxon>Streptophyta</taxon>
        <taxon>Embryophyta</taxon>
        <taxon>Tracheophyta</taxon>
        <taxon>Spermatophyta</taxon>
        <taxon>Magnoliopsida</taxon>
        <taxon>eudicotyledons</taxon>
        <taxon>Gunneridae</taxon>
        <taxon>Pentapetalae</taxon>
        <taxon>rosids</taxon>
        <taxon>malvids</taxon>
        <taxon>Brassicales</taxon>
        <taxon>Brassicaceae</taxon>
        <taxon>Brassiceae</taxon>
        <taxon>Brassica</taxon>
    </lineage>
</organism>
<proteinExistence type="predicted"/>
<protein>
    <submittedName>
        <fullName evidence="1">Uncharacterized protein</fullName>
    </submittedName>
</protein>
<comment type="caution">
    <text evidence="1">The sequence shown here is derived from an EMBL/GenBank/DDBJ whole genome shotgun (WGS) entry which is preliminary data.</text>
</comment>
<accession>A0A8S9NMQ7</accession>
<dbReference type="Proteomes" id="UP000712600">
    <property type="component" value="Unassembled WGS sequence"/>
</dbReference>
<gene>
    <name evidence="1" type="ORF">F2Q69_00043744</name>
</gene>